<dbReference type="Proteomes" id="UP000800200">
    <property type="component" value="Unassembled WGS sequence"/>
</dbReference>
<sequence>LHMYAWVNYYKKGPLNFYSEDDSLNKLLLTPKPPGKPRKKKNESWEQYGKRLTDWEASRPPEVELQITGAHMTQEYYIKKLLPDYIKALGDARLGDSSKSYYLMEDHDPSHGTKTTHNIAYRIKDESWISRIAHPPQSPDLNPTEGMWNILLQRTEQRILHGNSQEWDGTKSHLKKILQQEWDKIPQSEVQARIAEMPWRCKEMMRTGGLACKSRLW</sequence>
<protein>
    <recommendedName>
        <fullName evidence="3">Tc1-like transposase DDE domain-containing protein</fullName>
    </recommendedName>
</protein>
<dbReference type="EMBL" id="ML994698">
    <property type="protein sequence ID" value="KAF2176920.1"/>
    <property type="molecule type" value="Genomic_DNA"/>
</dbReference>
<dbReference type="Gene3D" id="3.30.420.10">
    <property type="entry name" value="Ribonuclease H-like superfamily/Ribonuclease H"/>
    <property type="match status" value="1"/>
</dbReference>
<feature type="non-terminal residue" evidence="1">
    <location>
        <position position="1"/>
    </location>
</feature>
<evidence type="ECO:0000313" key="1">
    <source>
        <dbReference type="EMBL" id="KAF2176920.1"/>
    </source>
</evidence>
<gene>
    <name evidence="1" type="ORF">K469DRAFT_605301</name>
</gene>
<proteinExistence type="predicted"/>
<organism evidence="1 2">
    <name type="scientific">Zopfia rhizophila CBS 207.26</name>
    <dbReference type="NCBI Taxonomy" id="1314779"/>
    <lineage>
        <taxon>Eukaryota</taxon>
        <taxon>Fungi</taxon>
        <taxon>Dikarya</taxon>
        <taxon>Ascomycota</taxon>
        <taxon>Pezizomycotina</taxon>
        <taxon>Dothideomycetes</taxon>
        <taxon>Dothideomycetes incertae sedis</taxon>
        <taxon>Zopfiaceae</taxon>
        <taxon>Zopfia</taxon>
    </lineage>
</organism>
<evidence type="ECO:0000313" key="2">
    <source>
        <dbReference type="Proteomes" id="UP000800200"/>
    </source>
</evidence>
<accession>A0A6A6DG05</accession>
<evidence type="ECO:0008006" key="3">
    <source>
        <dbReference type="Google" id="ProtNLM"/>
    </source>
</evidence>
<dbReference type="AlphaFoldDB" id="A0A6A6DG05"/>
<reference evidence="1" key="1">
    <citation type="journal article" date="2020" name="Stud. Mycol.">
        <title>101 Dothideomycetes genomes: a test case for predicting lifestyles and emergence of pathogens.</title>
        <authorList>
            <person name="Haridas S."/>
            <person name="Albert R."/>
            <person name="Binder M."/>
            <person name="Bloem J."/>
            <person name="Labutti K."/>
            <person name="Salamov A."/>
            <person name="Andreopoulos B."/>
            <person name="Baker S."/>
            <person name="Barry K."/>
            <person name="Bills G."/>
            <person name="Bluhm B."/>
            <person name="Cannon C."/>
            <person name="Castanera R."/>
            <person name="Culley D."/>
            <person name="Daum C."/>
            <person name="Ezra D."/>
            <person name="Gonzalez J."/>
            <person name="Henrissat B."/>
            <person name="Kuo A."/>
            <person name="Liang C."/>
            <person name="Lipzen A."/>
            <person name="Lutzoni F."/>
            <person name="Magnuson J."/>
            <person name="Mondo S."/>
            <person name="Nolan M."/>
            <person name="Ohm R."/>
            <person name="Pangilinan J."/>
            <person name="Park H.-J."/>
            <person name="Ramirez L."/>
            <person name="Alfaro M."/>
            <person name="Sun H."/>
            <person name="Tritt A."/>
            <person name="Yoshinaga Y."/>
            <person name="Zwiers L.-H."/>
            <person name="Turgeon B."/>
            <person name="Goodwin S."/>
            <person name="Spatafora J."/>
            <person name="Crous P."/>
            <person name="Grigoriev I."/>
        </authorList>
    </citation>
    <scope>NUCLEOTIDE SEQUENCE</scope>
    <source>
        <strain evidence="1">CBS 207.26</strain>
    </source>
</reference>
<dbReference type="GO" id="GO:0003676">
    <property type="term" value="F:nucleic acid binding"/>
    <property type="evidence" value="ECO:0007669"/>
    <property type="project" value="InterPro"/>
</dbReference>
<name>A0A6A6DG05_9PEZI</name>
<keyword evidence="2" id="KW-1185">Reference proteome</keyword>
<dbReference type="InterPro" id="IPR036397">
    <property type="entry name" value="RNaseH_sf"/>
</dbReference>
<dbReference type="OrthoDB" id="5410741at2759"/>